<dbReference type="EMBL" id="CP159307">
    <property type="protein sequence ID" value="XCH33456.1"/>
    <property type="molecule type" value="Genomic_DNA"/>
</dbReference>
<name>A0AAU8GCJ7_9CHLR</name>
<sequence length="145" mass="15572">MNNIRTSVPASQSVASSPPRRRGAQPGNRNAVSHGYYSRQRAEAFRRVIEDSGYSGYDLDIVLALWQIALLGGGPPGPAGLKDGSFNHLCALVRRKYGLPRRGFDDDLAAYFIRLCFDLALTPSLRSRLAAAMRPGPSPAVGAGS</sequence>
<evidence type="ECO:0008006" key="3">
    <source>
        <dbReference type="Google" id="ProtNLM"/>
    </source>
</evidence>
<protein>
    <recommendedName>
        <fullName evidence="3">DUF1018 domain-containing protein</fullName>
    </recommendedName>
</protein>
<evidence type="ECO:0000256" key="1">
    <source>
        <dbReference type="SAM" id="MobiDB-lite"/>
    </source>
</evidence>
<gene>
    <name evidence="2" type="ORF">ABV300_00870</name>
</gene>
<proteinExistence type="predicted"/>
<feature type="compositionally biased region" description="Low complexity" evidence="1">
    <location>
        <begin position="7"/>
        <end position="18"/>
    </location>
</feature>
<reference evidence="2" key="1">
    <citation type="submission" date="2024-06" db="EMBL/GenBank/DDBJ databases">
        <title>A Novel Isolate, Dehalogenimonas sp. Strain 4OHTPN, Dechlorinates Aromatic 4 Hydroxy chlorothalonil by a Novel Reductive Dehalogenase.</title>
        <authorList>
            <person name="Liu G."/>
        </authorList>
    </citation>
    <scope>NUCLEOTIDE SEQUENCE</scope>
    <source>
        <strain evidence="2">4OHTPN</strain>
    </source>
</reference>
<evidence type="ECO:0000313" key="2">
    <source>
        <dbReference type="EMBL" id="XCH33456.1"/>
    </source>
</evidence>
<organism evidence="2">
    <name type="scientific">Dehalogenimonas sp. 4OHTPN</name>
    <dbReference type="NCBI Taxonomy" id="3166643"/>
    <lineage>
        <taxon>Bacteria</taxon>
        <taxon>Bacillati</taxon>
        <taxon>Chloroflexota</taxon>
        <taxon>Dehalococcoidia</taxon>
        <taxon>Dehalococcoidales</taxon>
        <taxon>Dehalococcoidaceae</taxon>
        <taxon>Dehalogenimonas</taxon>
    </lineage>
</organism>
<dbReference type="AlphaFoldDB" id="A0AAU8GCJ7"/>
<accession>A0AAU8GCJ7</accession>
<dbReference type="RefSeq" id="WP_353714691.1">
    <property type="nucleotide sequence ID" value="NZ_CP159307.1"/>
</dbReference>
<feature type="region of interest" description="Disordered" evidence="1">
    <location>
        <begin position="1"/>
        <end position="33"/>
    </location>
</feature>